<evidence type="ECO:0000256" key="12">
    <source>
        <dbReference type="SAM" id="Phobius"/>
    </source>
</evidence>
<feature type="transmembrane region" description="Helical" evidence="12">
    <location>
        <begin position="189"/>
        <end position="207"/>
    </location>
</feature>
<organism evidence="13 14">
    <name type="scientific">Mycena chlorophos</name>
    <name type="common">Agaric fungus</name>
    <name type="synonym">Agaricus chlorophos</name>
    <dbReference type="NCBI Taxonomy" id="658473"/>
    <lineage>
        <taxon>Eukaryota</taxon>
        <taxon>Fungi</taxon>
        <taxon>Dikarya</taxon>
        <taxon>Basidiomycota</taxon>
        <taxon>Agaricomycotina</taxon>
        <taxon>Agaricomycetes</taxon>
        <taxon>Agaricomycetidae</taxon>
        <taxon>Agaricales</taxon>
        <taxon>Marasmiineae</taxon>
        <taxon>Mycenaceae</taxon>
        <taxon>Mycena</taxon>
    </lineage>
</organism>
<gene>
    <name evidence="13" type="ORF">HMN09_00510300</name>
</gene>
<dbReference type="AlphaFoldDB" id="A0A8H6T806"/>
<keyword evidence="14" id="KW-1185">Reference proteome</keyword>
<keyword evidence="8" id="KW-0350">Heme biosynthesis</keyword>
<keyword evidence="4" id="KW-0479">Metal-binding</keyword>
<comment type="caution">
    <text evidence="13">The sequence shown here is derived from an EMBL/GenBank/DDBJ whole genome shotgun (WGS) entry which is preliminary data.</text>
</comment>
<comment type="pathway">
    <text evidence="10">Porphyrin-containing compound metabolism; heme A biosynthesis; heme A from heme O: step 1/1.</text>
</comment>
<evidence type="ECO:0000256" key="5">
    <source>
        <dbReference type="ARBA" id="ARBA00022989"/>
    </source>
</evidence>
<dbReference type="GO" id="GO:0046872">
    <property type="term" value="F:metal ion binding"/>
    <property type="evidence" value="ECO:0007669"/>
    <property type="project" value="UniProtKB-KW"/>
</dbReference>
<feature type="transmembrane region" description="Helical" evidence="12">
    <location>
        <begin position="257"/>
        <end position="282"/>
    </location>
</feature>
<proteinExistence type="inferred from homology"/>
<evidence type="ECO:0000256" key="8">
    <source>
        <dbReference type="ARBA" id="ARBA00023133"/>
    </source>
</evidence>
<dbReference type="PANTHER" id="PTHR23289:SF2">
    <property type="entry name" value="CYTOCHROME C OXIDASE ASSEMBLY PROTEIN COX15 HOMOLOG"/>
    <property type="match status" value="1"/>
</dbReference>
<dbReference type="GO" id="GO:0005743">
    <property type="term" value="C:mitochondrial inner membrane"/>
    <property type="evidence" value="ECO:0007669"/>
    <property type="project" value="TreeGrafter"/>
</dbReference>
<comment type="catalytic activity">
    <reaction evidence="11">
        <text>Fe(II)-heme o + 2 A + H2O = Fe(II)-heme a + 2 AH2</text>
        <dbReference type="Rhea" id="RHEA:63388"/>
        <dbReference type="ChEBI" id="CHEBI:13193"/>
        <dbReference type="ChEBI" id="CHEBI:15377"/>
        <dbReference type="ChEBI" id="CHEBI:17499"/>
        <dbReference type="ChEBI" id="CHEBI:60530"/>
        <dbReference type="ChEBI" id="CHEBI:61715"/>
        <dbReference type="EC" id="1.17.99.9"/>
    </reaction>
    <physiologicalReaction direction="left-to-right" evidence="11">
        <dbReference type="Rhea" id="RHEA:63389"/>
    </physiologicalReaction>
</comment>
<dbReference type="PANTHER" id="PTHR23289">
    <property type="entry name" value="CYTOCHROME C OXIDASE ASSEMBLY PROTEIN COX15"/>
    <property type="match status" value="1"/>
</dbReference>
<dbReference type="EMBL" id="JACAZE010000006">
    <property type="protein sequence ID" value="KAF7313543.1"/>
    <property type="molecule type" value="Genomic_DNA"/>
</dbReference>
<dbReference type="GO" id="GO:0006784">
    <property type="term" value="P:heme A biosynthetic process"/>
    <property type="evidence" value="ECO:0007669"/>
    <property type="project" value="InterPro"/>
</dbReference>
<comment type="cofactor">
    <cofactor evidence="1">
        <name>heme b</name>
        <dbReference type="ChEBI" id="CHEBI:60344"/>
    </cofactor>
</comment>
<feature type="transmembrane region" description="Helical" evidence="12">
    <location>
        <begin position="104"/>
        <end position="124"/>
    </location>
</feature>
<keyword evidence="7" id="KW-0408">Iron</keyword>
<evidence type="ECO:0000313" key="14">
    <source>
        <dbReference type="Proteomes" id="UP000613580"/>
    </source>
</evidence>
<dbReference type="GO" id="GO:0120547">
    <property type="term" value="F:heme A synthase activity"/>
    <property type="evidence" value="ECO:0007669"/>
    <property type="project" value="UniProtKB-EC"/>
</dbReference>
<evidence type="ECO:0000256" key="2">
    <source>
        <dbReference type="ARBA" id="ARBA00004141"/>
    </source>
</evidence>
<dbReference type="InterPro" id="IPR023754">
    <property type="entry name" value="HemeA_Synthase_type2"/>
</dbReference>
<comment type="subcellular location">
    <subcellularLocation>
        <location evidence="2">Membrane</location>
        <topology evidence="2">Multi-pass membrane protein</topology>
    </subcellularLocation>
</comment>
<dbReference type="InterPro" id="IPR003780">
    <property type="entry name" value="COX15/CtaA_fam"/>
</dbReference>
<evidence type="ECO:0000313" key="13">
    <source>
        <dbReference type="EMBL" id="KAF7313543.1"/>
    </source>
</evidence>
<accession>A0A8H6T806</accession>
<name>A0A8H6T806_MYCCL</name>
<keyword evidence="6" id="KW-0560">Oxidoreductase</keyword>
<dbReference type="GO" id="GO:0016653">
    <property type="term" value="F:oxidoreductase activity, acting on NAD(P)H, heme protein as acceptor"/>
    <property type="evidence" value="ECO:0007669"/>
    <property type="project" value="TreeGrafter"/>
</dbReference>
<evidence type="ECO:0000256" key="7">
    <source>
        <dbReference type="ARBA" id="ARBA00023004"/>
    </source>
</evidence>
<evidence type="ECO:0000256" key="10">
    <source>
        <dbReference type="ARBA" id="ARBA00044501"/>
    </source>
</evidence>
<evidence type="ECO:0000256" key="6">
    <source>
        <dbReference type="ARBA" id="ARBA00023002"/>
    </source>
</evidence>
<reference evidence="13" key="1">
    <citation type="submission" date="2020-05" db="EMBL/GenBank/DDBJ databases">
        <title>Mycena genomes resolve the evolution of fungal bioluminescence.</title>
        <authorList>
            <person name="Tsai I.J."/>
        </authorList>
    </citation>
    <scope>NUCLEOTIDE SEQUENCE</scope>
    <source>
        <strain evidence="13">110903Hualien_Pintung</strain>
    </source>
</reference>
<sequence>MLLPALRNVCRGHTLRPPPLVLRLLPTQSRIHLHPLQQLPRFASVKAGNPPLERKIPLSKSASTSAATLNVNGASELAKDAFKSIPESSAASSEPSEPAPSPAVGIWLMSSSLLVLVVVVVGGITRLTESGLSITEWKPITGVVPPLSASAWDAEFEKYKATPEFKMLNHGMSVDDFKRIFYMEWGHRILGRVIGLAFVGPLAYFAMRRKLSRSMALRLTGLGALIGAQGALGWYMVRSGLEDSILETPGAVPRVSHYRLAAHLSMAFALYLGMFASGMAILKDVRFVRTGQASGVSLEAFDKALNNPAVRRFASFSRVLTGLVLLTALSGVFVAGLDAGLIYNEWPAMAGGISPPAEELFSTQYAQNADKTDLWRNFFDNPSLVQFDHRMLATTTYAGTALLYYQTLRPALRAVAPPLILNAARAAFAMANVQLLLGITTLIYMVPVPLAAAHQGGSILLLSAMVHVLLTLRRPGAAARAWRTWRQKTSQVP</sequence>
<feature type="transmembrane region" description="Helical" evidence="12">
    <location>
        <begin position="319"/>
        <end position="343"/>
    </location>
</feature>
<feature type="transmembrane region" description="Helical" evidence="12">
    <location>
        <begin position="219"/>
        <end position="237"/>
    </location>
</feature>
<protein>
    <submittedName>
        <fullName evidence="13">Electron transfer protein 1</fullName>
    </submittedName>
</protein>
<dbReference type="Pfam" id="PF02628">
    <property type="entry name" value="COX15-CtaA"/>
    <property type="match status" value="1"/>
</dbReference>
<evidence type="ECO:0000256" key="9">
    <source>
        <dbReference type="ARBA" id="ARBA00023136"/>
    </source>
</evidence>
<dbReference type="OrthoDB" id="1726137at2759"/>
<keyword evidence="9 12" id="KW-0472">Membrane</keyword>
<dbReference type="Proteomes" id="UP000613580">
    <property type="component" value="Unassembled WGS sequence"/>
</dbReference>
<evidence type="ECO:0000256" key="11">
    <source>
        <dbReference type="ARBA" id="ARBA00048044"/>
    </source>
</evidence>
<evidence type="ECO:0000256" key="4">
    <source>
        <dbReference type="ARBA" id="ARBA00022723"/>
    </source>
</evidence>
<evidence type="ECO:0000256" key="3">
    <source>
        <dbReference type="ARBA" id="ARBA00022692"/>
    </source>
</evidence>
<keyword evidence="3 12" id="KW-0812">Transmembrane</keyword>
<feature type="transmembrane region" description="Helical" evidence="12">
    <location>
        <begin position="426"/>
        <end position="446"/>
    </location>
</feature>
<feature type="transmembrane region" description="Helical" evidence="12">
    <location>
        <begin position="452"/>
        <end position="472"/>
    </location>
</feature>
<dbReference type="HAMAP" id="MF_01665">
    <property type="entry name" value="HemeA_synth_type2"/>
    <property type="match status" value="1"/>
</dbReference>
<evidence type="ECO:0000256" key="1">
    <source>
        <dbReference type="ARBA" id="ARBA00001970"/>
    </source>
</evidence>
<feature type="transmembrane region" description="Helical" evidence="12">
    <location>
        <begin position="387"/>
        <end position="405"/>
    </location>
</feature>
<keyword evidence="5 12" id="KW-1133">Transmembrane helix</keyword>